<protein>
    <submittedName>
        <fullName evidence="10">2Fe-2S iron-sulfur cluster binding domain-containing protein</fullName>
    </submittedName>
</protein>
<keyword evidence="11" id="KW-1185">Reference proteome</keyword>
<keyword evidence="7" id="KW-0411">Iron-sulfur</keyword>
<dbReference type="PROSITE" id="PS51085">
    <property type="entry name" value="2FE2S_FER_2"/>
    <property type="match status" value="1"/>
</dbReference>
<dbReference type="SUPFAM" id="SSF54292">
    <property type="entry name" value="2Fe-2S ferredoxin-like"/>
    <property type="match status" value="1"/>
</dbReference>
<keyword evidence="5" id="KW-0249">Electron transport</keyword>
<gene>
    <name evidence="10" type="ORF">M0R89_14175</name>
</gene>
<dbReference type="Pfam" id="PF00111">
    <property type="entry name" value="Fer2"/>
    <property type="match status" value="1"/>
</dbReference>
<accession>A0A8U0HRU2</accession>
<dbReference type="GeneID" id="72186368"/>
<evidence type="ECO:0000313" key="11">
    <source>
        <dbReference type="Proteomes" id="UP000830729"/>
    </source>
</evidence>
<comment type="similarity">
    <text evidence="1">Belongs to the 2Fe2S plant-type ferredoxin family.</text>
</comment>
<evidence type="ECO:0000256" key="1">
    <source>
        <dbReference type="ARBA" id="ARBA00007874"/>
    </source>
</evidence>
<evidence type="ECO:0000256" key="8">
    <source>
        <dbReference type="ARBA" id="ARBA00034078"/>
    </source>
</evidence>
<dbReference type="InterPro" id="IPR006058">
    <property type="entry name" value="2Fe2S_fd_BS"/>
</dbReference>
<sequence length="120" mass="13473">MSTHTVAIEVPEDCDVEQAGETVEIEVPETEYVLSAARSEGVWLPADCQQGWCTSCAAELLEGEVDQSDAKRYYESDEEADLILPCTAKPESDLRIRACRYDEMLDHRAEHDKPPGRSKR</sequence>
<evidence type="ECO:0000256" key="4">
    <source>
        <dbReference type="ARBA" id="ARBA00022723"/>
    </source>
</evidence>
<dbReference type="PANTHER" id="PTHR43112:SF3">
    <property type="entry name" value="FERREDOXIN-2, CHLOROPLASTIC"/>
    <property type="match status" value="1"/>
</dbReference>
<dbReference type="PROSITE" id="PS00197">
    <property type="entry name" value="2FE2S_FER_1"/>
    <property type="match status" value="1"/>
</dbReference>
<keyword evidence="4" id="KW-0479">Metal-binding</keyword>
<dbReference type="GO" id="GO:0046872">
    <property type="term" value="F:metal ion binding"/>
    <property type="evidence" value="ECO:0007669"/>
    <property type="project" value="UniProtKB-KW"/>
</dbReference>
<dbReference type="RefSeq" id="WP_248649732.1">
    <property type="nucleotide sequence ID" value="NZ_CP096659.1"/>
</dbReference>
<evidence type="ECO:0000256" key="7">
    <source>
        <dbReference type="ARBA" id="ARBA00023014"/>
    </source>
</evidence>
<evidence type="ECO:0000256" key="3">
    <source>
        <dbReference type="ARBA" id="ARBA00022714"/>
    </source>
</evidence>
<reference evidence="10 11" key="1">
    <citation type="submission" date="2022-04" db="EMBL/GenBank/DDBJ databases">
        <title>Diverse halophilic archaea isolated from saline environments.</title>
        <authorList>
            <person name="Cui H.-L."/>
        </authorList>
    </citation>
    <scope>NUCLEOTIDE SEQUENCE [LARGE SCALE GENOMIC DNA]</scope>
    <source>
        <strain evidence="10 11">XZYJT49</strain>
    </source>
</reference>
<dbReference type="InterPro" id="IPR001041">
    <property type="entry name" value="2Fe-2S_ferredoxin-type"/>
</dbReference>
<evidence type="ECO:0000256" key="2">
    <source>
        <dbReference type="ARBA" id="ARBA00022448"/>
    </source>
</evidence>
<organism evidence="10 11">
    <name type="scientific">Halorussus limi</name>
    <dbReference type="NCBI Taxonomy" id="2938695"/>
    <lineage>
        <taxon>Archaea</taxon>
        <taxon>Methanobacteriati</taxon>
        <taxon>Methanobacteriota</taxon>
        <taxon>Stenosarchaea group</taxon>
        <taxon>Halobacteria</taxon>
        <taxon>Halobacteriales</taxon>
        <taxon>Haladaptataceae</taxon>
        <taxon>Halorussus</taxon>
    </lineage>
</organism>
<dbReference type="PANTHER" id="PTHR43112">
    <property type="entry name" value="FERREDOXIN"/>
    <property type="match status" value="1"/>
</dbReference>
<name>A0A8U0HRU2_9EURY</name>
<dbReference type="GO" id="GO:0051537">
    <property type="term" value="F:2 iron, 2 sulfur cluster binding"/>
    <property type="evidence" value="ECO:0007669"/>
    <property type="project" value="UniProtKB-KW"/>
</dbReference>
<evidence type="ECO:0000259" key="9">
    <source>
        <dbReference type="PROSITE" id="PS51085"/>
    </source>
</evidence>
<dbReference type="InterPro" id="IPR036010">
    <property type="entry name" value="2Fe-2S_ferredoxin-like_sf"/>
</dbReference>
<dbReference type="KEGG" id="halx:M0R89_14175"/>
<dbReference type="Gene3D" id="3.10.20.30">
    <property type="match status" value="1"/>
</dbReference>
<evidence type="ECO:0000256" key="5">
    <source>
        <dbReference type="ARBA" id="ARBA00022982"/>
    </source>
</evidence>
<dbReference type="CDD" id="cd00207">
    <property type="entry name" value="fer2"/>
    <property type="match status" value="1"/>
</dbReference>
<dbReference type="Proteomes" id="UP000830729">
    <property type="component" value="Chromosome"/>
</dbReference>
<comment type="cofactor">
    <cofactor evidence="8">
        <name>[2Fe-2S] cluster</name>
        <dbReference type="ChEBI" id="CHEBI:190135"/>
    </cofactor>
</comment>
<evidence type="ECO:0000313" key="10">
    <source>
        <dbReference type="EMBL" id="UPV73680.1"/>
    </source>
</evidence>
<dbReference type="AlphaFoldDB" id="A0A8U0HRU2"/>
<keyword evidence="3" id="KW-0001">2Fe-2S</keyword>
<keyword evidence="2" id="KW-0813">Transport</keyword>
<feature type="domain" description="2Fe-2S ferredoxin-type" evidence="9">
    <location>
        <begin position="4"/>
        <end position="102"/>
    </location>
</feature>
<dbReference type="InterPro" id="IPR012675">
    <property type="entry name" value="Beta-grasp_dom_sf"/>
</dbReference>
<evidence type="ECO:0000256" key="6">
    <source>
        <dbReference type="ARBA" id="ARBA00023004"/>
    </source>
</evidence>
<dbReference type="EMBL" id="CP096659">
    <property type="protein sequence ID" value="UPV73680.1"/>
    <property type="molecule type" value="Genomic_DNA"/>
</dbReference>
<keyword evidence="6" id="KW-0408">Iron</keyword>
<proteinExistence type="inferred from homology"/>